<dbReference type="Proteomes" id="UP001234297">
    <property type="component" value="Chromosome 6"/>
</dbReference>
<reference evidence="1 2" key="1">
    <citation type="journal article" date="2022" name="Hortic Res">
        <title>A haplotype resolved chromosomal level avocado genome allows analysis of novel avocado genes.</title>
        <authorList>
            <person name="Nath O."/>
            <person name="Fletcher S.J."/>
            <person name="Hayward A."/>
            <person name="Shaw L.M."/>
            <person name="Masouleh A.K."/>
            <person name="Furtado A."/>
            <person name="Henry R.J."/>
            <person name="Mitter N."/>
        </authorList>
    </citation>
    <scope>NUCLEOTIDE SEQUENCE [LARGE SCALE GENOMIC DNA]</scope>
    <source>
        <strain evidence="2">cv. Hass</strain>
    </source>
</reference>
<keyword evidence="2" id="KW-1185">Reference proteome</keyword>
<accession>A0ACC2L368</accession>
<proteinExistence type="predicted"/>
<gene>
    <name evidence="1" type="ORF">MRB53_021196</name>
</gene>
<evidence type="ECO:0000313" key="1">
    <source>
        <dbReference type="EMBL" id="KAJ8627889.1"/>
    </source>
</evidence>
<sequence length="494" mass="56728">MEGMAKKRAAANTEDDRLSSLPDSLLHHILSFLDMTDVVRTVLLSRRWRDLSASVSHLNFHFRYEVSFYSEEAFVRFVYRALLVNTTQKIHKFQLCFDSNHPEKYVSQVDAWIHFAMRRGVQELDLDFSNRVYDSYVLPSCLFMNCRTLNSLKLTTHCLGVSNFGSFPNLTTLSLQLEGVRDGSIEHILKGCPRLEELVIRANVFCTSEVKICSSSSPSNLGLRRFTMEGEIVGVDVEAPNLEFFKMKICGEKLGKYSFKDMLFLREACLEFSKRSGLFKRVEQVSSLTTSIQNLCHARVLQLSSTCIKALSLQELQDLPASIFKHKCLILETALIKWELPGIAYLLKNSCNLETLIIKIISKHYSRYNLNVELAKKHNFDEMVYWESFLSPFSCLMNHLKTIKVWDYDEELCLSLLESSTSEASLEKQGNEIRFLKNLLKSAMYLEKLTLYITKEINFRVTLRNPKALHGIAQIIRAFPRASSCMEVSVFVSD</sequence>
<comment type="caution">
    <text evidence="1">The sequence shown here is derived from an EMBL/GenBank/DDBJ whole genome shotgun (WGS) entry which is preliminary data.</text>
</comment>
<protein>
    <submittedName>
        <fullName evidence="1">Uncharacterized protein</fullName>
    </submittedName>
</protein>
<name>A0ACC2L368_PERAE</name>
<dbReference type="EMBL" id="CM056814">
    <property type="protein sequence ID" value="KAJ8627889.1"/>
    <property type="molecule type" value="Genomic_DNA"/>
</dbReference>
<organism evidence="1 2">
    <name type="scientific">Persea americana</name>
    <name type="common">Avocado</name>
    <dbReference type="NCBI Taxonomy" id="3435"/>
    <lineage>
        <taxon>Eukaryota</taxon>
        <taxon>Viridiplantae</taxon>
        <taxon>Streptophyta</taxon>
        <taxon>Embryophyta</taxon>
        <taxon>Tracheophyta</taxon>
        <taxon>Spermatophyta</taxon>
        <taxon>Magnoliopsida</taxon>
        <taxon>Magnoliidae</taxon>
        <taxon>Laurales</taxon>
        <taxon>Lauraceae</taxon>
        <taxon>Persea</taxon>
    </lineage>
</organism>
<evidence type="ECO:0000313" key="2">
    <source>
        <dbReference type="Proteomes" id="UP001234297"/>
    </source>
</evidence>